<protein>
    <submittedName>
        <fullName evidence="2">Uncharacterized protein</fullName>
    </submittedName>
</protein>
<dbReference type="EMBL" id="PJQL01003728">
    <property type="protein sequence ID" value="RCH80801.1"/>
    <property type="molecule type" value="Genomic_DNA"/>
</dbReference>
<evidence type="ECO:0000313" key="3">
    <source>
        <dbReference type="Proteomes" id="UP000252139"/>
    </source>
</evidence>
<comment type="caution">
    <text evidence="2">The sequence shown here is derived from an EMBL/GenBank/DDBJ whole genome shotgun (WGS) entry which is preliminary data.</text>
</comment>
<sequence>MSFASPEKGPKRKPGLRLTSKHLQPASSSSTSPNANNNTFREQIGHIVHGNPTT</sequence>
<name>A0A367ITK7_RHIAZ</name>
<dbReference type="Proteomes" id="UP000252139">
    <property type="component" value="Unassembled WGS sequence"/>
</dbReference>
<evidence type="ECO:0000256" key="1">
    <source>
        <dbReference type="SAM" id="MobiDB-lite"/>
    </source>
</evidence>
<gene>
    <name evidence="2" type="ORF">CU097_005481</name>
</gene>
<dbReference type="AlphaFoldDB" id="A0A367ITK7"/>
<dbReference type="STRING" id="86630.A0A367ITK7"/>
<proteinExistence type="predicted"/>
<reference evidence="2 3" key="1">
    <citation type="journal article" date="2018" name="G3 (Bethesda)">
        <title>Phylogenetic and Phylogenomic Definition of Rhizopus Species.</title>
        <authorList>
            <person name="Gryganskyi A.P."/>
            <person name="Golan J."/>
            <person name="Dolatabadi S."/>
            <person name="Mondo S."/>
            <person name="Robb S."/>
            <person name="Idnurm A."/>
            <person name="Muszewska A."/>
            <person name="Steczkiewicz K."/>
            <person name="Masonjones S."/>
            <person name="Liao H.L."/>
            <person name="Gajdeczka M.T."/>
            <person name="Anike F."/>
            <person name="Vuek A."/>
            <person name="Anishchenko I.M."/>
            <person name="Voigt K."/>
            <person name="de Hoog G.S."/>
            <person name="Smith M.E."/>
            <person name="Heitman J."/>
            <person name="Vilgalys R."/>
            <person name="Stajich J.E."/>
        </authorList>
    </citation>
    <scope>NUCLEOTIDE SEQUENCE [LARGE SCALE GENOMIC DNA]</scope>
    <source>
        <strain evidence="2 3">CBS 357.93</strain>
    </source>
</reference>
<feature type="region of interest" description="Disordered" evidence="1">
    <location>
        <begin position="1"/>
        <end position="54"/>
    </location>
</feature>
<evidence type="ECO:0000313" key="2">
    <source>
        <dbReference type="EMBL" id="RCH80801.1"/>
    </source>
</evidence>
<feature type="compositionally biased region" description="Low complexity" evidence="1">
    <location>
        <begin position="25"/>
        <end position="39"/>
    </location>
</feature>
<organism evidence="2 3">
    <name type="scientific">Rhizopus azygosporus</name>
    <name type="common">Rhizopus microsporus var. azygosporus</name>
    <dbReference type="NCBI Taxonomy" id="86630"/>
    <lineage>
        <taxon>Eukaryota</taxon>
        <taxon>Fungi</taxon>
        <taxon>Fungi incertae sedis</taxon>
        <taxon>Mucoromycota</taxon>
        <taxon>Mucoromycotina</taxon>
        <taxon>Mucoromycetes</taxon>
        <taxon>Mucorales</taxon>
        <taxon>Mucorineae</taxon>
        <taxon>Rhizopodaceae</taxon>
        <taxon>Rhizopus</taxon>
    </lineage>
</organism>
<accession>A0A367ITK7</accession>
<feature type="non-terminal residue" evidence="2">
    <location>
        <position position="54"/>
    </location>
</feature>
<keyword evidence="3" id="KW-1185">Reference proteome</keyword>